<evidence type="ECO:0000313" key="4">
    <source>
        <dbReference type="Proteomes" id="UP000562682"/>
    </source>
</evidence>
<evidence type="ECO:0000256" key="1">
    <source>
        <dbReference type="SAM" id="MobiDB-lite"/>
    </source>
</evidence>
<feature type="compositionally biased region" description="Polar residues" evidence="1">
    <location>
        <begin position="118"/>
        <end position="133"/>
    </location>
</feature>
<dbReference type="AlphaFoldDB" id="A0A8H5XDC2"/>
<dbReference type="Proteomes" id="UP000562682">
    <property type="component" value="Unassembled WGS sequence"/>
</dbReference>
<sequence length="152" mass="17110">MAVSKYIHHSLPPSIIIVLVLAFALALTIVRLLPLLPLHVIYPNLTSTKTHPKRTPPDQNTYRPLTGTNIQLRTWYRPGQHRALRSKKRSQSRVTGNFHDTNVAAKVNINLHTHHKTNTSLHQQQVPQLASNHHATEAQGADRESRLQAVSP</sequence>
<protein>
    <submittedName>
        <fullName evidence="3">Uncharacterized protein</fullName>
    </submittedName>
</protein>
<proteinExistence type="predicted"/>
<reference evidence="3 4" key="1">
    <citation type="submission" date="2020-05" db="EMBL/GenBank/DDBJ databases">
        <title>Identification and distribution of gene clusters putatively required for synthesis of sphingolipid metabolism inhibitors in phylogenetically diverse species of the filamentous fungus Fusarium.</title>
        <authorList>
            <person name="Kim H.-S."/>
            <person name="Busman M."/>
            <person name="Brown D.W."/>
            <person name="Divon H."/>
            <person name="Uhlig S."/>
            <person name="Proctor R.H."/>
        </authorList>
    </citation>
    <scope>NUCLEOTIDE SEQUENCE [LARGE SCALE GENOMIC DNA]</scope>
    <source>
        <strain evidence="3 4">NRRL 25311</strain>
    </source>
</reference>
<keyword evidence="2" id="KW-1133">Transmembrane helix</keyword>
<keyword evidence="2" id="KW-0812">Transmembrane</keyword>
<feature type="transmembrane region" description="Helical" evidence="2">
    <location>
        <begin position="15"/>
        <end position="33"/>
    </location>
</feature>
<gene>
    <name evidence="3" type="ORF">FDENT_3320</name>
</gene>
<evidence type="ECO:0000256" key="2">
    <source>
        <dbReference type="SAM" id="Phobius"/>
    </source>
</evidence>
<name>A0A8H5XDC2_9HYPO</name>
<feature type="region of interest" description="Disordered" evidence="1">
    <location>
        <begin position="118"/>
        <end position="152"/>
    </location>
</feature>
<comment type="caution">
    <text evidence="3">The sequence shown here is derived from an EMBL/GenBank/DDBJ whole genome shotgun (WGS) entry which is preliminary data.</text>
</comment>
<keyword evidence="4" id="KW-1185">Reference proteome</keyword>
<keyword evidence="2" id="KW-0472">Membrane</keyword>
<dbReference type="EMBL" id="JAAOAK010000075">
    <property type="protein sequence ID" value="KAF5691585.1"/>
    <property type="molecule type" value="Genomic_DNA"/>
</dbReference>
<evidence type="ECO:0000313" key="3">
    <source>
        <dbReference type="EMBL" id="KAF5691585.1"/>
    </source>
</evidence>
<accession>A0A8H5XDC2</accession>
<organism evidence="3 4">
    <name type="scientific">Fusarium denticulatum</name>
    <dbReference type="NCBI Taxonomy" id="48507"/>
    <lineage>
        <taxon>Eukaryota</taxon>
        <taxon>Fungi</taxon>
        <taxon>Dikarya</taxon>
        <taxon>Ascomycota</taxon>
        <taxon>Pezizomycotina</taxon>
        <taxon>Sordariomycetes</taxon>
        <taxon>Hypocreomycetidae</taxon>
        <taxon>Hypocreales</taxon>
        <taxon>Nectriaceae</taxon>
        <taxon>Fusarium</taxon>
        <taxon>Fusarium fujikuroi species complex</taxon>
    </lineage>
</organism>
<feature type="compositionally biased region" description="Basic and acidic residues" evidence="1">
    <location>
        <begin position="134"/>
        <end position="146"/>
    </location>
</feature>